<name>A0A9D4M621_DREPO</name>
<gene>
    <name evidence="1" type="ORF">DPMN_032927</name>
</gene>
<evidence type="ECO:0000313" key="2">
    <source>
        <dbReference type="Proteomes" id="UP000828390"/>
    </source>
</evidence>
<reference evidence="1" key="2">
    <citation type="submission" date="2020-11" db="EMBL/GenBank/DDBJ databases">
        <authorList>
            <person name="McCartney M.A."/>
            <person name="Auch B."/>
            <person name="Kono T."/>
            <person name="Mallez S."/>
            <person name="Becker A."/>
            <person name="Gohl D.M."/>
            <person name="Silverstein K.A.T."/>
            <person name="Koren S."/>
            <person name="Bechman K.B."/>
            <person name="Herman A."/>
            <person name="Abrahante J.E."/>
            <person name="Garbe J."/>
        </authorList>
    </citation>
    <scope>NUCLEOTIDE SEQUENCE</scope>
    <source>
        <strain evidence="1">Duluth1</strain>
        <tissue evidence="1">Whole animal</tissue>
    </source>
</reference>
<evidence type="ECO:0000313" key="1">
    <source>
        <dbReference type="EMBL" id="KAH3869757.1"/>
    </source>
</evidence>
<dbReference type="EMBL" id="JAIWYP010000002">
    <property type="protein sequence ID" value="KAH3869757.1"/>
    <property type="molecule type" value="Genomic_DNA"/>
</dbReference>
<dbReference type="Proteomes" id="UP000828390">
    <property type="component" value="Unassembled WGS sequence"/>
</dbReference>
<comment type="caution">
    <text evidence="1">The sequence shown here is derived from an EMBL/GenBank/DDBJ whole genome shotgun (WGS) entry which is preliminary data.</text>
</comment>
<sequence length="75" mass="7859">MSVVHFVLYQAHVAGPVKGLGHGHRDLALPVIPTVASLPQGVGLTHQGWVNEIPDARTILGVFPAEMTLGALNSV</sequence>
<protein>
    <submittedName>
        <fullName evidence="1">Uncharacterized protein</fullName>
    </submittedName>
</protein>
<keyword evidence="2" id="KW-1185">Reference proteome</keyword>
<accession>A0A9D4M621</accession>
<reference evidence="1" key="1">
    <citation type="journal article" date="2019" name="bioRxiv">
        <title>The Genome of the Zebra Mussel, Dreissena polymorpha: A Resource for Invasive Species Research.</title>
        <authorList>
            <person name="McCartney M.A."/>
            <person name="Auch B."/>
            <person name="Kono T."/>
            <person name="Mallez S."/>
            <person name="Zhang Y."/>
            <person name="Obille A."/>
            <person name="Becker A."/>
            <person name="Abrahante J.E."/>
            <person name="Garbe J."/>
            <person name="Badalamenti J.P."/>
            <person name="Herman A."/>
            <person name="Mangelson H."/>
            <person name="Liachko I."/>
            <person name="Sullivan S."/>
            <person name="Sone E.D."/>
            <person name="Koren S."/>
            <person name="Silverstein K.A.T."/>
            <person name="Beckman K.B."/>
            <person name="Gohl D.M."/>
        </authorList>
    </citation>
    <scope>NUCLEOTIDE SEQUENCE</scope>
    <source>
        <strain evidence="1">Duluth1</strain>
        <tissue evidence="1">Whole animal</tissue>
    </source>
</reference>
<proteinExistence type="predicted"/>
<organism evidence="1 2">
    <name type="scientific">Dreissena polymorpha</name>
    <name type="common">Zebra mussel</name>
    <name type="synonym">Mytilus polymorpha</name>
    <dbReference type="NCBI Taxonomy" id="45954"/>
    <lineage>
        <taxon>Eukaryota</taxon>
        <taxon>Metazoa</taxon>
        <taxon>Spiralia</taxon>
        <taxon>Lophotrochozoa</taxon>
        <taxon>Mollusca</taxon>
        <taxon>Bivalvia</taxon>
        <taxon>Autobranchia</taxon>
        <taxon>Heteroconchia</taxon>
        <taxon>Euheterodonta</taxon>
        <taxon>Imparidentia</taxon>
        <taxon>Neoheterodontei</taxon>
        <taxon>Myida</taxon>
        <taxon>Dreissenoidea</taxon>
        <taxon>Dreissenidae</taxon>
        <taxon>Dreissena</taxon>
    </lineage>
</organism>
<dbReference type="AlphaFoldDB" id="A0A9D4M621"/>